<keyword evidence="10 13" id="KW-0472">Membrane</keyword>
<gene>
    <name evidence="13 15" type="primary">flhB</name>
    <name evidence="15" type="ORF">FKG94_05875</name>
</gene>
<keyword evidence="5 13" id="KW-1003">Cell membrane</keyword>
<feature type="compositionally biased region" description="Basic and acidic residues" evidence="14">
    <location>
        <begin position="7"/>
        <end position="30"/>
    </location>
</feature>
<keyword evidence="9 13" id="KW-1133">Transmembrane helix</keyword>
<keyword evidence="8 13" id="KW-0653">Protein transport</keyword>
<dbReference type="Gene3D" id="3.40.1690.10">
    <property type="entry name" value="secretion proteins EscU"/>
    <property type="match status" value="1"/>
</dbReference>
<evidence type="ECO:0000256" key="12">
    <source>
        <dbReference type="ARBA" id="ARBA00025078"/>
    </source>
</evidence>
<comment type="function">
    <text evidence="12 13">Required for formation of the rod structure in the basal body of the flagellar apparatus. Together with FliI and FliH, may constitute the export apparatus of flagellin.</text>
</comment>
<name>A0A545U411_9GAMM</name>
<evidence type="ECO:0000313" key="16">
    <source>
        <dbReference type="Proteomes" id="UP000319732"/>
    </source>
</evidence>
<keyword evidence="15" id="KW-0282">Flagellum</keyword>
<dbReference type="PANTHER" id="PTHR30531">
    <property type="entry name" value="FLAGELLAR BIOSYNTHETIC PROTEIN FLHB"/>
    <property type="match status" value="1"/>
</dbReference>
<evidence type="ECO:0000256" key="6">
    <source>
        <dbReference type="ARBA" id="ARBA00022692"/>
    </source>
</evidence>
<organism evidence="15 16">
    <name type="scientific">Exilibacterium tricleocarpae</name>
    <dbReference type="NCBI Taxonomy" id="2591008"/>
    <lineage>
        <taxon>Bacteria</taxon>
        <taxon>Pseudomonadati</taxon>
        <taxon>Pseudomonadota</taxon>
        <taxon>Gammaproteobacteria</taxon>
        <taxon>Cellvibrionales</taxon>
        <taxon>Cellvibrionaceae</taxon>
        <taxon>Exilibacterium</taxon>
    </lineage>
</organism>
<accession>A0A545U411</accession>
<keyword evidence="11 13" id="KW-1006">Bacterial flagellum protein export</keyword>
<keyword evidence="15" id="KW-0966">Cell projection</keyword>
<dbReference type="InterPro" id="IPR006135">
    <property type="entry name" value="T3SS_substrate_exporter"/>
</dbReference>
<keyword evidence="16" id="KW-1185">Reference proteome</keyword>
<protein>
    <recommendedName>
        <fullName evidence="3 13">Flagellar biosynthetic protein FlhB</fullName>
    </recommendedName>
</protein>
<dbReference type="Proteomes" id="UP000319732">
    <property type="component" value="Unassembled WGS sequence"/>
</dbReference>
<dbReference type="GO" id="GO:0044780">
    <property type="term" value="P:bacterial-type flagellum assembly"/>
    <property type="evidence" value="ECO:0007669"/>
    <property type="project" value="InterPro"/>
</dbReference>
<evidence type="ECO:0000256" key="4">
    <source>
        <dbReference type="ARBA" id="ARBA00022448"/>
    </source>
</evidence>
<evidence type="ECO:0000256" key="8">
    <source>
        <dbReference type="ARBA" id="ARBA00022927"/>
    </source>
</evidence>
<sequence>MAAEDNSQEKTEQPTPKRLEKAREEGQVPRSRELTTTAVLLAGTVGLYIFGEFIAARLLAILRYNFAFDRAGAFDTSVMISHLAKSFADGLIALIPLFVLLLIAALAGPVALGGWLWSTNALAPKFSRINPIEGLKRMFSAKALVELAKALAKVGVVLVLAVWLLASMRQDMLDLANQAVHAGIVHSVQMSAWAAIALSAVTVLIAVVDVPFQMWDHTRKLKMSRQDIKDETKDTEGKPEVKSRIRQLQREMSNQRMMAAVPEADVVITNPTHFSVALKYDPDTMETPVVLAKGVEHNAMKIREIARAHRIDLVAAPLLARAVYYTTEVEEEIPGALYMAVAQVLAYVFQLRNYRRGQGQKPVYPRNIVVPPDMRFD</sequence>
<feature type="transmembrane region" description="Helical" evidence="13">
    <location>
        <begin position="38"/>
        <end position="60"/>
    </location>
</feature>
<feature type="region of interest" description="Disordered" evidence="14">
    <location>
        <begin position="1"/>
        <end position="30"/>
    </location>
</feature>
<feature type="transmembrane region" description="Helical" evidence="13">
    <location>
        <begin position="91"/>
        <end position="118"/>
    </location>
</feature>
<comment type="similarity">
    <text evidence="2 13">Belongs to the type III secretion exporter family.</text>
</comment>
<evidence type="ECO:0000256" key="10">
    <source>
        <dbReference type="ARBA" id="ARBA00023136"/>
    </source>
</evidence>
<feature type="transmembrane region" description="Helical" evidence="13">
    <location>
        <begin position="192"/>
        <end position="215"/>
    </location>
</feature>
<evidence type="ECO:0000313" key="15">
    <source>
        <dbReference type="EMBL" id="TQV84186.1"/>
    </source>
</evidence>
<dbReference type="SUPFAM" id="SSF160544">
    <property type="entry name" value="EscU C-terminal domain-like"/>
    <property type="match status" value="1"/>
</dbReference>
<proteinExistence type="inferred from homology"/>
<dbReference type="GO" id="GO:0005886">
    <property type="term" value="C:plasma membrane"/>
    <property type="evidence" value="ECO:0007669"/>
    <property type="project" value="UniProtKB-SubCell"/>
</dbReference>
<evidence type="ECO:0000256" key="14">
    <source>
        <dbReference type="SAM" id="MobiDB-lite"/>
    </source>
</evidence>
<evidence type="ECO:0000256" key="1">
    <source>
        <dbReference type="ARBA" id="ARBA00004651"/>
    </source>
</evidence>
<dbReference type="PRINTS" id="PR00950">
    <property type="entry name" value="TYPE3IMSPROT"/>
</dbReference>
<evidence type="ECO:0000256" key="7">
    <source>
        <dbReference type="ARBA" id="ARBA00022795"/>
    </source>
</evidence>
<evidence type="ECO:0000256" key="5">
    <source>
        <dbReference type="ARBA" id="ARBA00022475"/>
    </source>
</evidence>
<feature type="transmembrane region" description="Helical" evidence="13">
    <location>
        <begin position="147"/>
        <end position="166"/>
    </location>
</feature>
<dbReference type="RefSeq" id="WP_142903266.1">
    <property type="nucleotide sequence ID" value="NZ_ML660089.1"/>
</dbReference>
<keyword evidence="7 13" id="KW-1005">Bacterial flagellum biogenesis</keyword>
<dbReference type="PANTHER" id="PTHR30531:SF12">
    <property type="entry name" value="FLAGELLAR BIOSYNTHETIC PROTEIN FLHB"/>
    <property type="match status" value="1"/>
</dbReference>
<evidence type="ECO:0000256" key="2">
    <source>
        <dbReference type="ARBA" id="ARBA00010690"/>
    </source>
</evidence>
<dbReference type="OrthoDB" id="9807950at2"/>
<dbReference type="InterPro" id="IPR006136">
    <property type="entry name" value="FlhB"/>
</dbReference>
<dbReference type="AlphaFoldDB" id="A0A545U411"/>
<evidence type="ECO:0000256" key="3">
    <source>
        <dbReference type="ARBA" id="ARBA00021622"/>
    </source>
</evidence>
<keyword evidence="6 13" id="KW-0812">Transmembrane</keyword>
<comment type="subcellular location">
    <subcellularLocation>
        <location evidence="1">Cell membrane</location>
        <topology evidence="1">Multi-pass membrane protein</topology>
    </subcellularLocation>
</comment>
<dbReference type="GO" id="GO:0009306">
    <property type="term" value="P:protein secretion"/>
    <property type="evidence" value="ECO:0007669"/>
    <property type="project" value="InterPro"/>
</dbReference>
<dbReference type="Pfam" id="PF01312">
    <property type="entry name" value="Bac_export_2"/>
    <property type="match status" value="1"/>
</dbReference>
<dbReference type="InterPro" id="IPR029025">
    <property type="entry name" value="T3SS_substrate_exporter_C"/>
</dbReference>
<comment type="caution">
    <text evidence="15">The sequence shown here is derived from an EMBL/GenBank/DDBJ whole genome shotgun (WGS) entry which is preliminary data.</text>
</comment>
<dbReference type="NCBIfam" id="TIGR00328">
    <property type="entry name" value="flhB"/>
    <property type="match status" value="1"/>
</dbReference>
<reference evidence="15 16" key="1">
    <citation type="submission" date="2019-06" db="EMBL/GenBank/DDBJ databases">
        <title>Whole genome sequence for Cellvibrionaceae sp. R142.</title>
        <authorList>
            <person name="Wang G."/>
        </authorList>
    </citation>
    <scope>NUCLEOTIDE SEQUENCE [LARGE SCALE GENOMIC DNA]</scope>
    <source>
        <strain evidence="15 16">R142</strain>
    </source>
</reference>
<keyword evidence="15" id="KW-0969">Cilium</keyword>
<keyword evidence="4 13" id="KW-0813">Transport</keyword>
<dbReference type="Gene3D" id="6.10.250.2080">
    <property type="match status" value="1"/>
</dbReference>
<evidence type="ECO:0000256" key="13">
    <source>
        <dbReference type="RuleBase" id="RU364091"/>
    </source>
</evidence>
<dbReference type="EMBL" id="VHSG01000006">
    <property type="protein sequence ID" value="TQV84186.1"/>
    <property type="molecule type" value="Genomic_DNA"/>
</dbReference>
<evidence type="ECO:0000256" key="9">
    <source>
        <dbReference type="ARBA" id="ARBA00022989"/>
    </source>
</evidence>
<evidence type="ECO:0000256" key="11">
    <source>
        <dbReference type="ARBA" id="ARBA00023225"/>
    </source>
</evidence>